<accession>A0ACA9QKM6</accession>
<dbReference type="EMBL" id="CAJVQC010034105">
    <property type="protein sequence ID" value="CAG8755646.1"/>
    <property type="molecule type" value="Genomic_DNA"/>
</dbReference>
<proteinExistence type="predicted"/>
<keyword evidence="2" id="KW-1185">Reference proteome</keyword>
<feature type="non-terminal residue" evidence="1">
    <location>
        <position position="1"/>
    </location>
</feature>
<gene>
    <name evidence="1" type="ORF">RPERSI_LOCUS14649</name>
</gene>
<reference evidence="1" key="1">
    <citation type="submission" date="2021-06" db="EMBL/GenBank/DDBJ databases">
        <authorList>
            <person name="Kallberg Y."/>
            <person name="Tangrot J."/>
            <person name="Rosling A."/>
        </authorList>
    </citation>
    <scope>NUCLEOTIDE SEQUENCE</scope>
    <source>
        <strain evidence="1">MA461A</strain>
    </source>
</reference>
<evidence type="ECO:0000313" key="1">
    <source>
        <dbReference type="EMBL" id="CAG8755646.1"/>
    </source>
</evidence>
<sequence>KQSDKDFLLFSKFGVNEEAFDLRDPDSDYNILDNESTSSNTATGSFVIENVDEHDEIEPFMLDEIAFEKAKMLANKNEYNCDDEIEWDDLDYKSLETTTLTIESTESGHLFQRPGIGRHAEPCDEKHNDDTTLALELLG</sequence>
<evidence type="ECO:0000313" key="2">
    <source>
        <dbReference type="Proteomes" id="UP000789920"/>
    </source>
</evidence>
<comment type="caution">
    <text evidence="1">The sequence shown here is derived from an EMBL/GenBank/DDBJ whole genome shotgun (WGS) entry which is preliminary data.</text>
</comment>
<dbReference type="Proteomes" id="UP000789920">
    <property type="component" value="Unassembled WGS sequence"/>
</dbReference>
<protein>
    <submittedName>
        <fullName evidence="1">31822_t:CDS:1</fullName>
    </submittedName>
</protein>
<name>A0ACA9QKM6_9GLOM</name>
<organism evidence="1 2">
    <name type="scientific">Racocetra persica</name>
    <dbReference type="NCBI Taxonomy" id="160502"/>
    <lineage>
        <taxon>Eukaryota</taxon>
        <taxon>Fungi</taxon>
        <taxon>Fungi incertae sedis</taxon>
        <taxon>Mucoromycota</taxon>
        <taxon>Glomeromycotina</taxon>
        <taxon>Glomeromycetes</taxon>
        <taxon>Diversisporales</taxon>
        <taxon>Gigasporaceae</taxon>
        <taxon>Racocetra</taxon>
    </lineage>
</organism>
<feature type="non-terminal residue" evidence="1">
    <location>
        <position position="139"/>
    </location>
</feature>